<dbReference type="KEGG" id="euz:DVS28_a3865"/>
<dbReference type="AlphaFoldDB" id="A0A346Y240"/>
<feature type="chain" id="PRO_5017013356" description="Choice-of-anchor B family protein" evidence="1">
    <location>
        <begin position="21"/>
        <end position="469"/>
    </location>
</feature>
<name>A0A346Y240_9ACTN</name>
<evidence type="ECO:0000313" key="2">
    <source>
        <dbReference type="EMBL" id="AXV08537.1"/>
    </source>
</evidence>
<organism evidence="2 3">
    <name type="scientific">Euzebya pacifica</name>
    <dbReference type="NCBI Taxonomy" id="1608957"/>
    <lineage>
        <taxon>Bacteria</taxon>
        <taxon>Bacillati</taxon>
        <taxon>Actinomycetota</taxon>
        <taxon>Nitriliruptoria</taxon>
        <taxon>Euzebyales</taxon>
    </lineage>
</organism>
<dbReference type="PANTHER" id="PTHR38787:SF3">
    <property type="entry name" value="REGULATORY P DOMAIN-CONTAINING PROTEIN"/>
    <property type="match status" value="1"/>
</dbReference>
<evidence type="ECO:0000256" key="1">
    <source>
        <dbReference type="SAM" id="SignalP"/>
    </source>
</evidence>
<dbReference type="Proteomes" id="UP000264006">
    <property type="component" value="Chromosome"/>
</dbReference>
<dbReference type="InterPro" id="IPR027589">
    <property type="entry name" value="Choice_anch_B"/>
</dbReference>
<proteinExistence type="predicted"/>
<dbReference type="RefSeq" id="WP_114592864.1">
    <property type="nucleotide sequence ID" value="NZ_CP031165.1"/>
</dbReference>
<evidence type="ECO:0000313" key="3">
    <source>
        <dbReference type="Proteomes" id="UP000264006"/>
    </source>
</evidence>
<dbReference type="OrthoDB" id="9815940at2"/>
<sequence length="469" mass="50955">MSRTNTILCALLLLGTLAFANPLQAMWSVAELREHDHKSAAMQGTPSQVLAGVTQPLGAAQCANGQAEVGGIAFDCSDVDLLAFVPVAALGQESYGSAERRIEGSDVWGWTSPSTGDEYVLMGKTNATAFFRIVTDDATGLPTLENLGELPNPATSFSVWKDIKVRGNHAYIVAEASAHGMQVFDLTTLDGLDEAPDRRHTAAAHYRDASNTSHNIVINPDTDWAYIVGGTSGNTVNDVLCGRGGLHFVDITDPAAPASAGCSALDLYVHDAQCVTYHGPDTRFTGRELCFNAAEQWVSVVDVTDKNAPVRLGVFPYTRSSYVHQGWLTEDHRFFLLGDETDEQRFGFNTRTMIFDFEDLTSPQLPVEYFGPTTAIDHNMYTRDGLLYQSNYAAGLRILDTEGLYDGGTLSEIAHFDVFPDHDNASFVGTWSNYPYFEDGVVAVNAYDGLFLLQVDATLLANEAFTPGE</sequence>
<keyword evidence="3" id="KW-1185">Reference proteome</keyword>
<keyword evidence="1" id="KW-0732">Signal</keyword>
<accession>A0A346Y240</accession>
<dbReference type="PANTHER" id="PTHR38787">
    <property type="entry name" value="REGULATORY P DOMAIN-CONTAINING PROTEIN"/>
    <property type="match status" value="1"/>
</dbReference>
<protein>
    <recommendedName>
        <fullName evidence="4">Choice-of-anchor B family protein</fullName>
    </recommendedName>
</protein>
<reference evidence="2 3" key="1">
    <citation type="submission" date="2018-09" db="EMBL/GenBank/DDBJ databases">
        <title>Complete genome sequence of Euzebya sp. DY32-46 isolated from seawater of Pacific Ocean.</title>
        <authorList>
            <person name="Xu L."/>
            <person name="Wu Y.-H."/>
            <person name="Xu X.-W."/>
        </authorList>
    </citation>
    <scope>NUCLEOTIDE SEQUENCE [LARGE SCALE GENOMIC DNA]</scope>
    <source>
        <strain evidence="2 3">DY32-46</strain>
    </source>
</reference>
<gene>
    <name evidence="2" type="ORF">DVS28_a3865</name>
</gene>
<dbReference type="NCBIfam" id="TIGR04312">
    <property type="entry name" value="choice_anch_B"/>
    <property type="match status" value="1"/>
</dbReference>
<dbReference type="EMBL" id="CP031165">
    <property type="protein sequence ID" value="AXV08537.1"/>
    <property type="molecule type" value="Genomic_DNA"/>
</dbReference>
<feature type="signal peptide" evidence="1">
    <location>
        <begin position="1"/>
        <end position="20"/>
    </location>
</feature>
<dbReference type="GO" id="GO:0005576">
    <property type="term" value="C:extracellular region"/>
    <property type="evidence" value="ECO:0007669"/>
    <property type="project" value="TreeGrafter"/>
</dbReference>
<evidence type="ECO:0008006" key="4">
    <source>
        <dbReference type="Google" id="ProtNLM"/>
    </source>
</evidence>